<name>A0ACB9C5S7_ARCLA</name>
<reference evidence="2" key="1">
    <citation type="journal article" date="2022" name="Mol. Ecol. Resour.">
        <title>The genomes of chicory, endive, great burdock and yacon provide insights into Asteraceae palaeo-polyploidization history and plant inulin production.</title>
        <authorList>
            <person name="Fan W."/>
            <person name="Wang S."/>
            <person name="Wang H."/>
            <person name="Wang A."/>
            <person name="Jiang F."/>
            <person name="Liu H."/>
            <person name="Zhao H."/>
            <person name="Xu D."/>
            <person name="Zhang Y."/>
        </authorList>
    </citation>
    <scope>NUCLEOTIDE SEQUENCE [LARGE SCALE GENOMIC DNA]</scope>
    <source>
        <strain evidence="2">cv. Niubang</strain>
    </source>
</reference>
<evidence type="ECO:0000313" key="2">
    <source>
        <dbReference type="Proteomes" id="UP001055879"/>
    </source>
</evidence>
<accession>A0ACB9C5S7</accession>
<comment type="caution">
    <text evidence="1">The sequence shown here is derived from an EMBL/GenBank/DDBJ whole genome shotgun (WGS) entry which is preliminary data.</text>
</comment>
<evidence type="ECO:0000313" key="1">
    <source>
        <dbReference type="EMBL" id="KAI3729644.1"/>
    </source>
</evidence>
<organism evidence="1 2">
    <name type="scientific">Arctium lappa</name>
    <name type="common">Greater burdock</name>
    <name type="synonym">Lappa major</name>
    <dbReference type="NCBI Taxonomy" id="4217"/>
    <lineage>
        <taxon>Eukaryota</taxon>
        <taxon>Viridiplantae</taxon>
        <taxon>Streptophyta</taxon>
        <taxon>Embryophyta</taxon>
        <taxon>Tracheophyta</taxon>
        <taxon>Spermatophyta</taxon>
        <taxon>Magnoliopsida</taxon>
        <taxon>eudicotyledons</taxon>
        <taxon>Gunneridae</taxon>
        <taxon>Pentapetalae</taxon>
        <taxon>asterids</taxon>
        <taxon>campanulids</taxon>
        <taxon>Asterales</taxon>
        <taxon>Asteraceae</taxon>
        <taxon>Carduoideae</taxon>
        <taxon>Cardueae</taxon>
        <taxon>Arctiinae</taxon>
        <taxon>Arctium</taxon>
    </lineage>
</organism>
<dbReference type="Proteomes" id="UP001055879">
    <property type="component" value="Linkage Group LG05"/>
</dbReference>
<dbReference type="EMBL" id="CM042051">
    <property type="protein sequence ID" value="KAI3729644.1"/>
    <property type="molecule type" value="Genomic_DNA"/>
</dbReference>
<sequence>MKWKRKDYPFADVPFEFSFDLSVQLITGLTKPTSGSIYIQRYSNDGSPNQPPVLLSPERVGIVFQFPERYFVADYVFDGVTFGLPRQNSVPKIKELIARRLERAITSVFVSDVIRVDPMVSGCNT</sequence>
<reference evidence="1 2" key="2">
    <citation type="journal article" date="2022" name="Mol. Ecol. Resour.">
        <title>The genomes of chicory, endive, great burdock and yacon provide insights into Asteraceae paleo-polyploidization history and plant inulin production.</title>
        <authorList>
            <person name="Fan W."/>
            <person name="Wang S."/>
            <person name="Wang H."/>
            <person name="Wang A."/>
            <person name="Jiang F."/>
            <person name="Liu H."/>
            <person name="Zhao H."/>
            <person name="Xu D."/>
            <person name="Zhang Y."/>
        </authorList>
    </citation>
    <scope>NUCLEOTIDE SEQUENCE [LARGE SCALE GENOMIC DNA]</scope>
    <source>
        <strain evidence="2">cv. Niubang</strain>
    </source>
</reference>
<gene>
    <name evidence="1" type="ORF">L6452_18306</name>
</gene>
<protein>
    <submittedName>
        <fullName evidence="1">Uncharacterized protein</fullName>
    </submittedName>
</protein>
<proteinExistence type="predicted"/>
<keyword evidence="2" id="KW-1185">Reference proteome</keyword>